<keyword evidence="1" id="KW-0812">Transmembrane</keyword>
<protein>
    <submittedName>
        <fullName evidence="2">Uncharacterized protein</fullName>
    </submittedName>
</protein>
<gene>
    <name evidence="2" type="ORF">QLQ12_30960</name>
</gene>
<dbReference type="Proteomes" id="UP001241758">
    <property type="component" value="Unassembled WGS sequence"/>
</dbReference>
<evidence type="ECO:0000313" key="2">
    <source>
        <dbReference type="EMBL" id="MDI6103044.1"/>
    </source>
</evidence>
<sequence length="73" mass="7245">MRDRAISACAAGWAWIAAAGVAAIRDPVSAAEAMLDAVTTAIPATAAAAAMIVFGAFSFPSLLSGTLSACAFR</sequence>
<proteinExistence type="predicted"/>
<name>A0ABT6WTH7_9ACTN</name>
<comment type="caution">
    <text evidence="2">The sequence shown here is derived from an EMBL/GenBank/DDBJ whole genome shotgun (WGS) entry which is preliminary data.</text>
</comment>
<evidence type="ECO:0000313" key="3">
    <source>
        <dbReference type="Proteomes" id="UP001241758"/>
    </source>
</evidence>
<dbReference type="RefSeq" id="WP_282764050.1">
    <property type="nucleotide sequence ID" value="NZ_JASCTH010000023.1"/>
</dbReference>
<accession>A0ABT6WTH7</accession>
<feature type="transmembrane region" description="Helical" evidence="1">
    <location>
        <begin position="47"/>
        <end position="72"/>
    </location>
</feature>
<dbReference type="EMBL" id="JASCTH010000023">
    <property type="protein sequence ID" value="MDI6103044.1"/>
    <property type="molecule type" value="Genomic_DNA"/>
</dbReference>
<reference evidence="2 3" key="1">
    <citation type="submission" date="2023-05" db="EMBL/GenBank/DDBJ databases">
        <title>Actinoplanes sp. NEAU-A12 genome sequencing.</title>
        <authorList>
            <person name="Wang Z.-S."/>
        </authorList>
    </citation>
    <scope>NUCLEOTIDE SEQUENCE [LARGE SCALE GENOMIC DNA]</scope>
    <source>
        <strain evidence="2 3">NEAU-A12</strain>
    </source>
</reference>
<keyword evidence="1" id="KW-1133">Transmembrane helix</keyword>
<keyword evidence="1" id="KW-0472">Membrane</keyword>
<evidence type="ECO:0000256" key="1">
    <source>
        <dbReference type="SAM" id="Phobius"/>
    </source>
</evidence>
<organism evidence="2 3">
    <name type="scientific">Actinoplanes sandaracinus</name>
    <dbReference type="NCBI Taxonomy" id="3045177"/>
    <lineage>
        <taxon>Bacteria</taxon>
        <taxon>Bacillati</taxon>
        <taxon>Actinomycetota</taxon>
        <taxon>Actinomycetes</taxon>
        <taxon>Micromonosporales</taxon>
        <taxon>Micromonosporaceae</taxon>
        <taxon>Actinoplanes</taxon>
    </lineage>
</organism>
<keyword evidence="3" id="KW-1185">Reference proteome</keyword>